<dbReference type="InterPro" id="IPR039247">
    <property type="entry name" value="KhpB"/>
</dbReference>
<protein>
    <recommendedName>
        <fullName evidence="1">R3H domain-containing protein</fullName>
    </recommendedName>
</protein>
<dbReference type="Gene3D" id="3.30.300.20">
    <property type="match status" value="1"/>
</dbReference>
<dbReference type="Gene3D" id="3.30.1370.50">
    <property type="entry name" value="R3H-like domain"/>
    <property type="match status" value="1"/>
</dbReference>
<sequence>MENIKQQIEKTLEMMGISSFVVSADESLRRITINVENEPAFMNDLPGVVANFNYLARMFAKKLGEAPVVVDINNYRREREVIITDLARAAARKAVSTKESVQLPAMNAYERRLVHTELGTRPDVKTESLGEGKNRYVVVKAI</sequence>
<dbReference type="PROSITE" id="PS51061">
    <property type="entry name" value="R3H"/>
    <property type="match status" value="1"/>
</dbReference>
<dbReference type="AlphaFoldDB" id="A0A1G1Z411"/>
<comment type="caution">
    <text evidence="2">The sequence shown here is derived from an EMBL/GenBank/DDBJ whole genome shotgun (WGS) entry which is preliminary data.</text>
</comment>
<evidence type="ECO:0000259" key="1">
    <source>
        <dbReference type="PROSITE" id="PS51061"/>
    </source>
</evidence>
<evidence type="ECO:0000313" key="2">
    <source>
        <dbReference type="EMBL" id="OGY59368.1"/>
    </source>
</evidence>
<dbReference type="PANTHER" id="PTHR35800:SF1">
    <property type="entry name" value="RNA-BINDING PROTEIN KHPB"/>
    <property type="match status" value="1"/>
</dbReference>
<dbReference type="SUPFAM" id="SSF82708">
    <property type="entry name" value="R3H domain"/>
    <property type="match status" value="1"/>
</dbReference>
<proteinExistence type="predicted"/>
<dbReference type="GO" id="GO:0003723">
    <property type="term" value="F:RNA binding"/>
    <property type="evidence" value="ECO:0007669"/>
    <property type="project" value="InterPro"/>
</dbReference>
<gene>
    <name evidence="2" type="ORF">A3B23_03710</name>
</gene>
<reference evidence="2 3" key="1">
    <citation type="journal article" date="2016" name="Nat. Commun.">
        <title>Thousands of microbial genomes shed light on interconnected biogeochemical processes in an aquifer system.</title>
        <authorList>
            <person name="Anantharaman K."/>
            <person name="Brown C.T."/>
            <person name="Hug L.A."/>
            <person name="Sharon I."/>
            <person name="Castelle C.J."/>
            <person name="Probst A.J."/>
            <person name="Thomas B.C."/>
            <person name="Singh A."/>
            <person name="Wilkins M.J."/>
            <person name="Karaoz U."/>
            <person name="Brodie E.L."/>
            <person name="Williams K.H."/>
            <person name="Hubbard S.S."/>
            <person name="Banfield J.F."/>
        </authorList>
    </citation>
    <scope>NUCLEOTIDE SEQUENCE [LARGE SCALE GENOMIC DNA]</scope>
</reference>
<dbReference type="EMBL" id="MHIY01000025">
    <property type="protein sequence ID" value="OGY59368.1"/>
    <property type="molecule type" value="Genomic_DNA"/>
</dbReference>
<dbReference type="InterPro" id="IPR034079">
    <property type="entry name" value="R3H_KhpB"/>
</dbReference>
<dbReference type="InterPro" id="IPR036867">
    <property type="entry name" value="R3H_dom_sf"/>
</dbReference>
<dbReference type="InterPro" id="IPR001374">
    <property type="entry name" value="R3H_dom"/>
</dbReference>
<dbReference type="Proteomes" id="UP000178744">
    <property type="component" value="Unassembled WGS sequence"/>
</dbReference>
<dbReference type="InterPro" id="IPR015946">
    <property type="entry name" value="KH_dom-like_a/b"/>
</dbReference>
<dbReference type="STRING" id="1797690.A3B23_03710"/>
<feature type="domain" description="R3H" evidence="1">
    <location>
        <begin position="77"/>
        <end position="142"/>
    </location>
</feature>
<dbReference type="Pfam" id="PF01424">
    <property type="entry name" value="R3H"/>
    <property type="match status" value="1"/>
</dbReference>
<accession>A0A1G1Z411</accession>
<evidence type="ECO:0000313" key="3">
    <source>
        <dbReference type="Proteomes" id="UP000178744"/>
    </source>
</evidence>
<dbReference type="SMART" id="SM00393">
    <property type="entry name" value="R3H"/>
    <property type="match status" value="1"/>
</dbReference>
<organism evidence="2 3">
    <name type="scientific">Candidatus Colwellbacteria bacterium RIFCSPLOWO2_01_FULL_48_10</name>
    <dbReference type="NCBI Taxonomy" id="1797690"/>
    <lineage>
        <taxon>Bacteria</taxon>
        <taxon>Candidatus Colwelliibacteriota</taxon>
    </lineage>
</organism>
<dbReference type="PANTHER" id="PTHR35800">
    <property type="entry name" value="PROTEIN JAG"/>
    <property type="match status" value="1"/>
</dbReference>
<name>A0A1G1Z411_9BACT</name>
<dbReference type="CDD" id="cd02644">
    <property type="entry name" value="R3H_jag"/>
    <property type="match status" value="1"/>
</dbReference>